<dbReference type="AlphaFoldDB" id="A0A0M2PWD0"/>
<reference evidence="1" key="1">
    <citation type="submission" date="2012-04" db="EMBL/GenBank/DDBJ databases">
        <authorList>
            <person name="Borisov I.G."/>
            <person name="Ivanikova N.V."/>
            <person name="Pinevich A.V."/>
        </authorList>
    </citation>
    <scope>NUCLEOTIDE SEQUENCE</scope>
    <source>
        <strain evidence="1">CALU 1027</strain>
    </source>
</reference>
<dbReference type="Proteomes" id="UP000034681">
    <property type="component" value="Unassembled WGS sequence"/>
</dbReference>
<name>A0A0M2PWD0_PROHO</name>
<gene>
    <name evidence="1" type="ORF">PROH_05660</name>
</gene>
<keyword evidence="2" id="KW-1185">Reference proteome</keyword>
<dbReference type="EMBL" id="AJTX02000003">
    <property type="protein sequence ID" value="KKJ00751.1"/>
    <property type="molecule type" value="Genomic_DNA"/>
</dbReference>
<sequence>MSINRDLAHLLVLPEDQANASIVNGFLLHPQLRAKSIQVLPNAGGWKKVVEKFKKTHISKMQQNPLTQMVLLIDFDNRDDRLEHINNQIPDDLKDRVFILGVFNEPEKLKGCLRKNFEAIGEELAANCASNTDELWRHDLLRHNQDELKRMTTSVKPFLFIQNN</sequence>
<evidence type="ECO:0000313" key="2">
    <source>
        <dbReference type="Proteomes" id="UP000034681"/>
    </source>
</evidence>
<evidence type="ECO:0000313" key="1">
    <source>
        <dbReference type="EMBL" id="KKJ00751.1"/>
    </source>
</evidence>
<proteinExistence type="predicted"/>
<comment type="caution">
    <text evidence="1">The sequence shown here is derived from an EMBL/GenBank/DDBJ whole genome shotgun (WGS) entry which is preliminary data.</text>
</comment>
<dbReference type="OrthoDB" id="490334at2"/>
<dbReference type="RefSeq" id="WP_017714633.1">
    <property type="nucleotide sequence ID" value="NZ_KB235944.1"/>
</dbReference>
<accession>A0A0M2PWD0</accession>
<dbReference type="STRING" id="317619.GCA_000332315_04555"/>
<protein>
    <submittedName>
        <fullName evidence="1">Uncharacterized protein</fullName>
    </submittedName>
</protein>
<organism evidence="1 2">
    <name type="scientific">Prochlorothrix hollandica PCC 9006 = CALU 1027</name>
    <dbReference type="NCBI Taxonomy" id="317619"/>
    <lineage>
        <taxon>Bacteria</taxon>
        <taxon>Bacillati</taxon>
        <taxon>Cyanobacteriota</taxon>
        <taxon>Cyanophyceae</taxon>
        <taxon>Prochlorotrichales</taxon>
        <taxon>Prochlorotrichaceae</taxon>
        <taxon>Prochlorothrix</taxon>
    </lineage>
</organism>